<evidence type="ECO:0008006" key="5">
    <source>
        <dbReference type="Google" id="ProtNLM"/>
    </source>
</evidence>
<evidence type="ECO:0000256" key="2">
    <source>
        <dbReference type="SAM" id="Phobius"/>
    </source>
</evidence>
<dbReference type="OMA" id="MMWAKYL"/>
<dbReference type="InterPro" id="IPR008928">
    <property type="entry name" value="6-hairpin_glycosidase_sf"/>
</dbReference>
<dbReference type="EMBL" id="CH476633">
    <property type="protein sequence ID" value="EDN93544.1"/>
    <property type="molecule type" value="Genomic_DNA"/>
</dbReference>
<dbReference type="eggNOG" id="ENOG502QR7D">
    <property type="taxonomic scope" value="Eukaryota"/>
</dbReference>
<sequence length="676" mass="74772">MRLQVRRIVIVAVIFSATIAYILYTQTNYVTWPHTEPNDSVIHEPSPPKTNPELKVPDSSSSIPSSDDEPQQDAASSNSSSNNEVETAPADNAPLKENEHKQPDEKTHGTDQDSKLLSDAASTPVPIVPPVTCPTYAEIQMMKHDPLSEGQEISLFSPCTRMSNVQSSFDPDLFRLFENSYPNTLDTTIKWRGYANKIDPVTKNETATDEELTFVITGDIDAMWLRDSASQIYSYLPLLEASDNRDSLASLWRGLINLHARYIIISPYCHSFQPPPESGLQLQHNGAYSQNHPIPPYDPKKVFDCKWELDSLASFLQVSTAYYQRTNDLSFFQKYSWIDAMSAAIDAAGAMRLGTYSPEGKVQKSAWSFTGWTNRGSETLTNDGLGNPTKQNGMVRSAFRPSDDACIYQLFVPGNMMWAKYLEEASLIMEKLDGKKAANLTTSMREQAFGIRKAIDRDAITHHRQFGDIYAYEIDGYGGHNLMDDANVPSLLAIPLWDYENSSFPLPEIFESDGQQGGKKIQIHHAKVYNNTRNFVLSQENPYFMQGPAIAAVGGPHLGPGKSWPMAAIVRALTALETASKSGKGIASVEKEVVDQLMMVLDSTGGTGVIHESVNAWNAKDWTRAWFGWANGLFGELVMRISREDQKAGNAGAGLLGRSWQKEKEKDGSAGGNGNA</sequence>
<dbReference type="SMART" id="SM01149">
    <property type="entry name" value="DUF1237"/>
    <property type="match status" value="1"/>
</dbReference>
<feature type="region of interest" description="Disordered" evidence="1">
    <location>
        <begin position="39"/>
        <end position="128"/>
    </location>
</feature>
<dbReference type="Gene3D" id="1.50.10.10">
    <property type="match status" value="1"/>
</dbReference>
<gene>
    <name evidence="3" type="ORF">SS1G_09411</name>
</gene>
<organism evidence="3 4">
    <name type="scientific">Sclerotinia sclerotiorum (strain ATCC 18683 / 1980 / Ss-1)</name>
    <name type="common">White mold</name>
    <name type="synonym">Whetzelinia sclerotiorum</name>
    <dbReference type="NCBI Taxonomy" id="665079"/>
    <lineage>
        <taxon>Eukaryota</taxon>
        <taxon>Fungi</taxon>
        <taxon>Dikarya</taxon>
        <taxon>Ascomycota</taxon>
        <taxon>Pezizomycotina</taxon>
        <taxon>Leotiomycetes</taxon>
        <taxon>Helotiales</taxon>
        <taxon>Sclerotiniaceae</taxon>
        <taxon>Sclerotinia</taxon>
    </lineage>
</organism>
<keyword evidence="2" id="KW-0812">Transmembrane</keyword>
<dbReference type="GeneID" id="5485612"/>
<name>A7EVQ2_SCLS1</name>
<dbReference type="InterPro" id="IPR012341">
    <property type="entry name" value="6hp_glycosidase-like_sf"/>
</dbReference>
<dbReference type="RefSeq" id="XP_001589689.1">
    <property type="nucleotide sequence ID" value="XM_001589639.1"/>
</dbReference>
<evidence type="ECO:0000313" key="4">
    <source>
        <dbReference type="Proteomes" id="UP000001312"/>
    </source>
</evidence>
<dbReference type="KEGG" id="ssl:SS1G_09411"/>
<dbReference type="Proteomes" id="UP000001312">
    <property type="component" value="Unassembled WGS sequence"/>
</dbReference>
<dbReference type="InParanoid" id="A7EVQ2"/>
<reference evidence="4" key="1">
    <citation type="journal article" date="2011" name="PLoS Genet.">
        <title>Genomic analysis of the necrotrophic fungal pathogens Sclerotinia sclerotiorum and Botrytis cinerea.</title>
        <authorList>
            <person name="Amselem J."/>
            <person name="Cuomo C.A."/>
            <person name="van Kan J.A."/>
            <person name="Viaud M."/>
            <person name="Benito E.P."/>
            <person name="Couloux A."/>
            <person name="Coutinho P.M."/>
            <person name="de Vries R.P."/>
            <person name="Dyer P.S."/>
            <person name="Fillinger S."/>
            <person name="Fournier E."/>
            <person name="Gout L."/>
            <person name="Hahn M."/>
            <person name="Kohn L."/>
            <person name="Lapalu N."/>
            <person name="Plummer K.M."/>
            <person name="Pradier J.M."/>
            <person name="Quevillon E."/>
            <person name="Sharon A."/>
            <person name="Simon A."/>
            <person name="ten Have A."/>
            <person name="Tudzynski B."/>
            <person name="Tudzynski P."/>
            <person name="Wincker P."/>
            <person name="Andrew M."/>
            <person name="Anthouard V."/>
            <person name="Beever R.E."/>
            <person name="Beffa R."/>
            <person name="Benoit I."/>
            <person name="Bouzid O."/>
            <person name="Brault B."/>
            <person name="Chen Z."/>
            <person name="Choquer M."/>
            <person name="Collemare J."/>
            <person name="Cotton P."/>
            <person name="Danchin E.G."/>
            <person name="Da Silva C."/>
            <person name="Gautier A."/>
            <person name="Giraud C."/>
            <person name="Giraud T."/>
            <person name="Gonzalez C."/>
            <person name="Grossetete S."/>
            <person name="Guldener U."/>
            <person name="Henrissat B."/>
            <person name="Howlett B.J."/>
            <person name="Kodira C."/>
            <person name="Kretschmer M."/>
            <person name="Lappartient A."/>
            <person name="Leroch M."/>
            <person name="Levis C."/>
            <person name="Mauceli E."/>
            <person name="Neuveglise C."/>
            <person name="Oeser B."/>
            <person name="Pearson M."/>
            <person name="Poulain J."/>
            <person name="Poussereau N."/>
            <person name="Quesneville H."/>
            <person name="Rascle C."/>
            <person name="Schumacher J."/>
            <person name="Segurens B."/>
            <person name="Sexton A."/>
            <person name="Silva E."/>
            <person name="Sirven C."/>
            <person name="Soanes D.M."/>
            <person name="Talbot N.J."/>
            <person name="Templeton M."/>
            <person name="Yandava C."/>
            <person name="Yarden O."/>
            <person name="Zeng Q."/>
            <person name="Rollins J.A."/>
            <person name="Lebrun M.H."/>
            <person name="Dickman M."/>
        </authorList>
    </citation>
    <scope>NUCLEOTIDE SEQUENCE [LARGE SCALE GENOMIC DNA]</scope>
    <source>
        <strain evidence="4">ATCC 18683 / 1980 / Ss-1</strain>
    </source>
</reference>
<keyword evidence="4" id="KW-1185">Reference proteome</keyword>
<dbReference type="PANTHER" id="PTHR31047:SF2">
    <property type="entry name" value="DUF1237 DOMAIN-CONTAINING PROTEIN"/>
    <property type="match status" value="1"/>
</dbReference>
<feature type="region of interest" description="Disordered" evidence="1">
    <location>
        <begin position="652"/>
        <end position="676"/>
    </location>
</feature>
<keyword evidence="2" id="KW-0472">Membrane</keyword>
<proteinExistence type="predicted"/>
<accession>A7EVQ2</accession>
<keyword evidence="2" id="KW-1133">Transmembrane helix</keyword>
<evidence type="ECO:0000256" key="1">
    <source>
        <dbReference type="SAM" id="MobiDB-lite"/>
    </source>
</evidence>
<dbReference type="PANTHER" id="PTHR31047">
    <property type="entry name" value="MEIOTICALLY UP-REGULATED GENE 157 PROTEIN"/>
    <property type="match status" value="1"/>
</dbReference>
<dbReference type="InterPro" id="IPR008313">
    <property type="entry name" value="GH125"/>
</dbReference>
<evidence type="ECO:0000313" key="3">
    <source>
        <dbReference type="EMBL" id="EDN93544.1"/>
    </source>
</evidence>
<dbReference type="HOGENOM" id="CLU_023537_2_0_1"/>
<feature type="compositionally biased region" description="Basic and acidic residues" evidence="1">
    <location>
        <begin position="94"/>
        <end position="116"/>
    </location>
</feature>
<dbReference type="Pfam" id="PF06824">
    <property type="entry name" value="Glyco_hydro_125"/>
    <property type="match status" value="1"/>
</dbReference>
<dbReference type="GO" id="GO:0003824">
    <property type="term" value="F:catalytic activity"/>
    <property type="evidence" value="ECO:0007669"/>
    <property type="project" value="UniProtKB-ARBA"/>
</dbReference>
<dbReference type="SUPFAM" id="SSF48208">
    <property type="entry name" value="Six-hairpin glycosidases"/>
    <property type="match status" value="1"/>
</dbReference>
<dbReference type="AlphaFoldDB" id="A7EVQ2"/>
<feature type="transmembrane region" description="Helical" evidence="2">
    <location>
        <begin position="7"/>
        <end position="24"/>
    </location>
</feature>
<dbReference type="GO" id="GO:0005975">
    <property type="term" value="P:carbohydrate metabolic process"/>
    <property type="evidence" value="ECO:0007669"/>
    <property type="project" value="InterPro"/>
</dbReference>
<protein>
    <recommendedName>
        <fullName evidence="5">Glycoside hydrolase family 125 protein</fullName>
    </recommendedName>
</protein>